<dbReference type="Proteomes" id="UP000674084">
    <property type="component" value="Unassembled WGS sequence"/>
</dbReference>
<dbReference type="EMBL" id="JAGPXE010000001">
    <property type="protein sequence ID" value="MBQ0923113.1"/>
    <property type="molecule type" value="Genomic_DNA"/>
</dbReference>
<comment type="caution">
    <text evidence="1">The sequence shown here is derived from an EMBL/GenBank/DDBJ whole genome shotgun (WGS) entry which is preliminary data.</text>
</comment>
<dbReference type="Gene3D" id="3.40.50.300">
    <property type="entry name" value="P-loop containing nucleotide triphosphate hydrolases"/>
    <property type="match status" value="1"/>
</dbReference>
<dbReference type="PANTHER" id="PTHR37816">
    <property type="entry name" value="YALI0E33011P"/>
    <property type="match status" value="1"/>
</dbReference>
<evidence type="ECO:0000313" key="1">
    <source>
        <dbReference type="EMBL" id="MBQ0923113.1"/>
    </source>
</evidence>
<evidence type="ECO:0000313" key="2">
    <source>
        <dbReference type="Proteomes" id="UP000674084"/>
    </source>
</evidence>
<dbReference type="RefSeq" id="WP_210968576.1">
    <property type="nucleotide sequence ID" value="NZ_JAGPXE010000001.1"/>
</dbReference>
<dbReference type="Pfam" id="PF13238">
    <property type="entry name" value="AAA_18"/>
    <property type="match status" value="1"/>
</dbReference>
<dbReference type="InterPro" id="IPR027417">
    <property type="entry name" value="P-loop_NTPase"/>
</dbReference>
<organism evidence="1 2">
    <name type="scientific">Saccharopolyspora endophytica</name>
    <dbReference type="NCBI Taxonomy" id="543886"/>
    <lineage>
        <taxon>Bacteria</taxon>
        <taxon>Bacillati</taxon>
        <taxon>Actinomycetota</taxon>
        <taxon>Actinomycetes</taxon>
        <taxon>Pseudonocardiales</taxon>
        <taxon>Pseudonocardiaceae</taxon>
        <taxon>Saccharopolyspora</taxon>
    </lineage>
</organism>
<keyword evidence="2" id="KW-1185">Reference proteome</keyword>
<proteinExistence type="predicted"/>
<dbReference type="PANTHER" id="PTHR37816:SF3">
    <property type="entry name" value="MODULATES DNA TOPOLOGY"/>
    <property type="match status" value="1"/>
</dbReference>
<reference evidence="1 2" key="1">
    <citation type="submission" date="2021-04" db="EMBL/GenBank/DDBJ databases">
        <title>Whole-genome sequencing of Saccharopolyspora endophytica KCTC 19397.</title>
        <authorList>
            <person name="Ay H."/>
            <person name="Saygin H."/>
            <person name="Sahin N."/>
        </authorList>
    </citation>
    <scope>NUCLEOTIDE SEQUENCE [LARGE SCALE GENOMIC DNA]</scope>
    <source>
        <strain evidence="1 2">KCTC 19397</strain>
    </source>
</reference>
<sequence>MHKIAICGCGGSGKSTVARQLGARLGLPVTHLDAVFYDEQWEPRSQDEFASAQRRLVEADCWVIDGNYATTLPIRLAAADVVIFLDIHPVVCLVGVLWRRWQHRGSDEVSRHLRGRLNWDFVRYILGYRKHMRPQVRALLDEHAAGEVVILTSRLAVQRYLGHLAPT</sequence>
<name>A0ABS5DA19_9PSEU</name>
<dbReference type="SUPFAM" id="SSF52540">
    <property type="entry name" value="P-loop containing nucleoside triphosphate hydrolases"/>
    <property type="match status" value="1"/>
</dbReference>
<accession>A0ABS5DA19</accession>
<gene>
    <name evidence="1" type="ORF">KBO27_04110</name>
</gene>
<protein>
    <submittedName>
        <fullName evidence="1">DNA topology modulation protein FlaR</fullName>
    </submittedName>
</protein>
<dbReference type="InterPro" id="IPR052922">
    <property type="entry name" value="Cytidylate_Kinase-2"/>
</dbReference>